<dbReference type="RefSeq" id="XP_028494185.1">
    <property type="nucleotide sequence ID" value="XM_028641910.1"/>
</dbReference>
<proteinExistence type="predicted"/>
<sequence length="499" mass="55553">MAERSPPKAQGQENAPRTTPSPRKREIDPGSTSTAKSKSLATLSPNVEPDSGRHLSLQATSVLTHAAPSWHTRHLKLPFDLRDHNVKIDADVRRVLSEIFPNTVSILVGGNRIYLHFTVKELPETPWPLTIAGLPITIGDEMGNGKDVMFPKTTTGNMSIRICEDIDARFMSFKTQAFRSLADTATRAILTCVPELAVIEFILDAERKFHVVLEDSVDVKSIWARLPGRIAKCWTMYLFEKDLCRPDMRDRKALRQKMPNAEQSIVDDTAYDVLRPGVLISIFAFDDASRRDFYSTSSGVLVKNGADDKFMTGASHGIAETETVHQTLSSGDQRVVGRAVAELSFTDISLIQLQPQVEFVNEAFEQEGEPVPPFTTLLGEDMNDEIDMMQSVFFNSPQTGAMEGLVMAKGWKIHNRGSEKTHPREAELEYVVYDWVYLGQNESPPNVSIIPDGSRGSAIWDDLGRIIGFFHYHLTVGSFKGFYTSVSADEVVKAGYRLA</sequence>
<comment type="caution">
    <text evidence="2">The sequence shown here is derived from an EMBL/GenBank/DDBJ whole genome shotgun (WGS) entry which is preliminary data.</text>
</comment>
<name>A0A3M9Y6D2_9PEZI</name>
<dbReference type="AlphaFoldDB" id="A0A3M9Y6D2"/>
<evidence type="ECO:0000256" key="1">
    <source>
        <dbReference type="SAM" id="MobiDB-lite"/>
    </source>
</evidence>
<feature type="region of interest" description="Disordered" evidence="1">
    <location>
        <begin position="1"/>
        <end position="53"/>
    </location>
</feature>
<dbReference type="STRING" id="1051616.A0A3M9Y6D2"/>
<evidence type="ECO:0000313" key="3">
    <source>
        <dbReference type="Proteomes" id="UP000267145"/>
    </source>
</evidence>
<accession>A0A3M9Y6D2</accession>
<keyword evidence="3" id="KW-1185">Reference proteome</keyword>
<reference evidence="2 3" key="1">
    <citation type="submission" date="2018-10" db="EMBL/GenBank/DDBJ databases">
        <title>Genome sequence of Verticillium nonalfalfae VnAa140.</title>
        <authorList>
            <person name="Stajich J.E."/>
            <person name="Kasson M.T."/>
        </authorList>
    </citation>
    <scope>NUCLEOTIDE SEQUENCE [LARGE SCALE GENOMIC DNA]</scope>
    <source>
        <strain evidence="2 3">VnAa140</strain>
    </source>
</reference>
<dbReference type="GeneID" id="39611495"/>
<protein>
    <submittedName>
        <fullName evidence="2">Uncharacterized protein</fullName>
    </submittedName>
</protein>
<dbReference type="Proteomes" id="UP000267145">
    <property type="component" value="Unassembled WGS sequence"/>
</dbReference>
<gene>
    <name evidence="2" type="ORF">D7B24_007806</name>
</gene>
<feature type="compositionally biased region" description="Low complexity" evidence="1">
    <location>
        <begin position="31"/>
        <end position="44"/>
    </location>
</feature>
<organism evidence="2 3">
    <name type="scientific">Verticillium nonalfalfae</name>
    <dbReference type="NCBI Taxonomy" id="1051616"/>
    <lineage>
        <taxon>Eukaryota</taxon>
        <taxon>Fungi</taxon>
        <taxon>Dikarya</taxon>
        <taxon>Ascomycota</taxon>
        <taxon>Pezizomycotina</taxon>
        <taxon>Sordariomycetes</taxon>
        <taxon>Hypocreomycetidae</taxon>
        <taxon>Glomerellales</taxon>
        <taxon>Plectosphaerellaceae</taxon>
        <taxon>Verticillium</taxon>
    </lineage>
</organism>
<feature type="compositionally biased region" description="Polar residues" evidence="1">
    <location>
        <begin position="11"/>
        <end position="21"/>
    </location>
</feature>
<evidence type="ECO:0000313" key="2">
    <source>
        <dbReference type="EMBL" id="RNJ56027.1"/>
    </source>
</evidence>
<dbReference type="EMBL" id="RBVV01000065">
    <property type="protein sequence ID" value="RNJ56027.1"/>
    <property type="molecule type" value="Genomic_DNA"/>
</dbReference>